<feature type="compositionally biased region" description="Basic residues" evidence="8">
    <location>
        <begin position="1"/>
        <end position="13"/>
    </location>
</feature>
<dbReference type="InterPro" id="IPR020472">
    <property type="entry name" value="WD40_PAC1"/>
</dbReference>
<keyword evidence="3 7" id="KW-0853">WD repeat</keyword>
<dbReference type="InterPro" id="IPR001680">
    <property type="entry name" value="WD40_rpt"/>
</dbReference>
<keyword evidence="5" id="KW-0539">Nucleus</keyword>
<gene>
    <name evidence="10" type="ORF">D9Q98_001969</name>
</gene>
<dbReference type="PROSITE" id="PS00678">
    <property type="entry name" value="WD_REPEATS_1"/>
    <property type="match status" value="2"/>
</dbReference>
<evidence type="ECO:0000256" key="7">
    <source>
        <dbReference type="PROSITE-ProRule" id="PRU00221"/>
    </source>
</evidence>
<evidence type="ECO:0000256" key="2">
    <source>
        <dbReference type="ARBA" id="ARBA00009341"/>
    </source>
</evidence>
<dbReference type="Pfam" id="PF12265">
    <property type="entry name" value="CAF1C_H4-bd"/>
    <property type="match status" value="1"/>
</dbReference>
<feature type="region of interest" description="Disordered" evidence="8">
    <location>
        <begin position="113"/>
        <end position="156"/>
    </location>
</feature>
<dbReference type="GO" id="GO:0042254">
    <property type="term" value="P:ribosome biogenesis"/>
    <property type="evidence" value="ECO:0007669"/>
    <property type="project" value="TreeGrafter"/>
</dbReference>
<feature type="repeat" description="WD" evidence="7">
    <location>
        <begin position="317"/>
        <end position="352"/>
    </location>
</feature>
<dbReference type="InterPro" id="IPR022052">
    <property type="entry name" value="Histone-bd_RBBP4-like_N"/>
</dbReference>
<evidence type="ECO:0000256" key="8">
    <source>
        <dbReference type="SAM" id="MobiDB-lite"/>
    </source>
</evidence>
<comment type="caution">
    <text evidence="10">The sequence shown here is derived from an EMBL/GenBank/DDBJ whole genome shotgun (WGS) entry which is preliminary data.</text>
</comment>
<dbReference type="InterPro" id="IPR036322">
    <property type="entry name" value="WD40_repeat_dom_sf"/>
</dbReference>
<dbReference type="PROSITE" id="PS50082">
    <property type="entry name" value="WD_REPEATS_2"/>
    <property type="match status" value="3"/>
</dbReference>
<dbReference type="SMART" id="SM00320">
    <property type="entry name" value="WD40"/>
    <property type="match status" value="6"/>
</dbReference>
<feature type="compositionally biased region" description="Acidic residues" evidence="8">
    <location>
        <begin position="134"/>
        <end position="156"/>
    </location>
</feature>
<evidence type="ECO:0000256" key="5">
    <source>
        <dbReference type="ARBA" id="ARBA00023242"/>
    </source>
</evidence>
<dbReference type="Proteomes" id="UP001055712">
    <property type="component" value="Unassembled WGS sequence"/>
</dbReference>
<evidence type="ECO:0000313" key="11">
    <source>
        <dbReference type="Proteomes" id="UP001055712"/>
    </source>
</evidence>
<dbReference type="PANTHER" id="PTHR45903:SF1">
    <property type="entry name" value="GLUTAMATE-RICH WD REPEAT-CONTAINING PROTEIN 1"/>
    <property type="match status" value="1"/>
</dbReference>
<keyword evidence="11" id="KW-1185">Reference proteome</keyword>
<evidence type="ECO:0000256" key="4">
    <source>
        <dbReference type="ARBA" id="ARBA00022737"/>
    </source>
</evidence>
<evidence type="ECO:0000256" key="6">
    <source>
        <dbReference type="ARBA" id="ARBA00040876"/>
    </source>
</evidence>
<feature type="compositionally biased region" description="Basic and acidic residues" evidence="8">
    <location>
        <begin position="115"/>
        <end position="132"/>
    </location>
</feature>
<dbReference type="EMBL" id="SIDB01000002">
    <property type="protein sequence ID" value="KAI3435911.1"/>
    <property type="molecule type" value="Genomic_DNA"/>
</dbReference>
<feature type="region of interest" description="Disordered" evidence="8">
    <location>
        <begin position="1"/>
        <end position="38"/>
    </location>
</feature>
<dbReference type="GO" id="GO:0005730">
    <property type="term" value="C:nucleolus"/>
    <property type="evidence" value="ECO:0007669"/>
    <property type="project" value="TreeGrafter"/>
</dbReference>
<dbReference type="Gene3D" id="2.130.10.10">
    <property type="entry name" value="YVTN repeat-like/Quinoprotein amine dehydrogenase"/>
    <property type="match status" value="1"/>
</dbReference>
<evidence type="ECO:0000313" key="10">
    <source>
        <dbReference type="EMBL" id="KAI3435911.1"/>
    </source>
</evidence>
<protein>
    <recommendedName>
        <fullName evidence="6">Glutamate-rich WD repeat-containing protein 1</fullName>
    </recommendedName>
</protein>
<feature type="domain" description="Histone-binding protein RBBP4-like N-terminal" evidence="9">
    <location>
        <begin position="43"/>
        <end position="109"/>
    </location>
</feature>
<comment type="similarity">
    <text evidence="2">Belongs to the WD repeat RBAP46/RBAP48/MSI1 family.</text>
</comment>
<dbReference type="InterPro" id="IPR015943">
    <property type="entry name" value="WD40/YVTN_repeat-like_dom_sf"/>
</dbReference>
<evidence type="ECO:0000259" key="9">
    <source>
        <dbReference type="Pfam" id="PF12265"/>
    </source>
</evidence>
<dbReference type="Pfam" id="PF00400">
    <property type="entry name" value="WD40"/>
    <property type="match status" value="3"/>
</dbReference>
<evidence type="ECO:0000256" key="3">
    <source>
        <dbReference type="ARBA" id="ARBA00022574"/>
    </source>
</evidence>
<comment type="subcellular location">
    <subcellularLocation>
        <location evidence="1">Nucleus</location>
    </subcellularLocation>
</comment>
<dbReference type="InterPro" id="IPR019775">
    <property type="entry name" value="WD40_repeat_CS"/>
</dbReference>
<dbReference type="PANTHER" id="PTHR45903">
    <property type="entry name" value="GLUTAMATE-RICH WD REPEAT-CONTAINING PROTEIN 1"/>
    <property type="match status" value="1"/>
</dbReference>
<organism evidence="10 11">
    <name type="scientific">Chlorella vulgaris</name>
    <name type="common">Green alga</name>
    <dbReference type="NCBI Taxonomy" id="3077"/>
    <lineage>
        <taxon>Eukaryota</taxon>
        <taxon>Viridiplantae</taxon>
        <taxon>Chlorophyta</taxon>
        <taxon>core chlorophytes</taxon>
        <taxon>Trebouxiophyceae</taxon>
        <taxon>Chlorellales</taxon>
        <taxon>Chlorellaceae</taxon>
        <taxon>Chlorella clade</taxon>
        <taxon>Chlorella</taxon>
    </lineage>
</organism>
<dbReference type="AlphaFoldDB" id="A0A9D4TVD4"/>
<feature type="repeat" description="WD" evidence="7">
    <location>
        <begin position="363"/>
        <end position="397"/>
    </location>
</feature>
<dbReference type="PRINTS" id="PR00320">
    <property type="entry name" value="GPROTEINBRPT"/>
</dbReference>
<accession>A0A9D4TVD4</accession>
<reference evidence="10" key="1">
    <citation type="journal article" date="2019" name="Plant J.">
        <title>Chlorella vulgaris genome assembly and annotation reveals the molecular basis for metabolic acclimation to high light conditions.</title>
        <authorList>
            <person name="Cecchin M."/>
            <person name="Marcolungo L."/>
            <person name="Rossato M."/>
            <person name="Girolomoni L."/>
            <person name="Cosentino E."/>
            <person name="Cuine S."/>
            <person name="Li-Beisson Y."/>
            <person name="Delledonne M."/>
            <person name="Ballottari M."/>
        </authorList>
    </citation>
    <scope>NUCLEOTIDE SEQUENCE</scope>
    <source>
        <strain evidence="10">211/11P</strain>
    </source>
</reference>
<evidence type="ECO:0000256" key="1">
    <source>
        <dbReference type="ARBA" id="ARBA00004123"/>
    </source>
</evidence>
<proteinExistence type="inferred from homology"/>
<sequence>MVRKKGSAKKGKGPARPPKAPAQQDASQKPAVWLPGDTLEEGETLQFDPTAYDCMSSMSLDWPSLSFDLLRDHLGAPRSAFPHTLFMVAGTQASSAKQNYLAVMKISSLGQTKAAADRQKEQQQEQKQRGGDGSDSDEDMLAGSDLDSDADEDEAETAQLHLRKVAHTGGINRVRACPQQPHLVASWADTAQVQLWDLGEQLAELRDEAVPVAGASGKVHKVNARHVHTHSSEGYALDWSPVLAGRLASGDCRSRIHVWEPAPGGRWAVGPAFRGHQGSVEDLQWSPSEETVFASASVDKTIRIWDTREQSKSMLSVEAHASDVNVIAWNRATTYMLASGGDDGALRVWDLRAFAAGSAVANFEYHRGPVTAVEWCPFESSMLATTSADNQLAVWDLALERDPEEEAALAPESNALAPDNLPPQLLFVHGGQTDLKEMHWHPQINGLIVSTAADGFNLFKPYNV</sequence>
<dbReference type="PROSITE" id="PS50294">
    <property type="entry name" value="WD_REPEATS_REGION"/>
    <property type="match status" value="3"/>
</dbReference>
<name>A0A9D4TVD4_CHLVU</name>
<dbReference type="SUPFAM" id="SSF50978">
    <property type="entry name" value="WD40 repeat-like"/>
    <property type="match status" value="1"/>
</dbReference>
<reference evidence="10" key="2">
    <citation type="submission" date="2020-11" db="EMBL/GenBank/DDBJ databases">
        <authorList>
            <person name="Cecchin M."/>
            <person name="Marcolungo L."/>
            <person name="Rossato M."/>
            <person name="Girolomoni L."/>
            <person name="Cosentino E."/>
            <person name="Cuine S."/>
            <person name="Li-Beisson Y."/>
            <person name="Delledonne M."/>
            <person name="Ballottari M."/>
        </authorList>
    </citation>
    <scope>NUCLEOTIDE SEQUENCE</scope>
    <source>
        <strain evidence="10">211/11P</strain>
        <tissue evidence="10">Whole cell</tissue>
    </source>
</reference>
<keyword evidence="4" id="KW-0677">Repeat</keyword>
<dbReference type="OrthoDB" id="2161379at2759"/>
<feature type="repeat" description="WD" evidence="7">
    <location>
        <begin position="273"/>
        <end position="315"/>
    </location>
</feature>
<dbReference type="InterPro" id="IPR051972">
    <property type="entry name" value="Glutamate-rich_WD_repeat"/>
</dbReference>